<reference evidence="1" key="1">
    <citation type="submission" date="2015-12" db="EMBL/GenBank/DDBJ databases">
        <title>Update maize B73 reference genome by single molecule sequencing technologies.</title>
        <authorList>
            <consortium name="Maize Genome Sequencing Project"/>
            <person name="Ware D."/>
        </authorList>
    </citation>
    <scope>NUCLEOTIDE SEQUENCE</scope>
    <source>
        <tissue evidence="1">Seedling</tissue>
    </source>
</reference>
<dbReference type="EMBL" id="CM000784">
    <property type="protein sequence ID" value="AQK96709.1"/>
    <property type="molecule type" value="Genomic_DNA"/>
</dbReference>
<organism evidence="1">
    <name type="scientific">Zea mays</name>
    <name type="common">Maize</name>
    <dbReference type="NCBI Taxonomy" id="4577"/>
    <lineage>
        <taxon>Eukaryota</taxon>
        <taxon>Viridiplantae</taxon>
        <taxon>Streptophyta</taxon>
        <taxon>Embryophyta</taxon>
        <taxon>Tracheophyta</taxon>
        <taxon>Spermatophyta</taxon>
        <taxon>Magnoliopsida</taxon>
        <taxon>Liliopsida</taxon>
        <taxon>Poales</taxon>
        <taxon>Poaceae</taxon>
        <taxon>PACMAD clade</taxon>
        <taxon>Panicoideae</taxon>
        <taxon>Andropogonodae</taxon>
        <taxon>Andropogoneae</taxon>
        <taxon>Tripsacinae</taxon>
        <taxon>Zea</taxon>
    </lineage>
</organism>
<dbReference type="STRING" id="4577.A0A1D6FZJ9"/>
<accession>A0A1D6FZJ9</accession>
<sequence>MTSPSASSHVPVAAYTGDAEMLNKTLLSLPLKQNLMDVKFNNSASASKRLAITYQMYRPSAFQTLAPICKGLWVAFDCPTSSHCGRTNFNNVSTENLDNSHGTP</sequence>
<gene>
    <name evidence="1" type="ORF">ZEAMMB73_Zm00001d011376</name>
</gene>
<name>A0A1D6FZJ9_MAIZE</name>
<dbReference type="InParanoid" id="A0A1D6FZJ9"/>
<protein>
    <submittedName>
        <fullName evidence="1">DDB1-and CUL4-associated factor homolog 1</fullName>
    </submittedName>
</protein>
<proteinExistence type="predicted"/>
<evidence type="ECO:0000313" key="1">
    <source>
        <dbReference type="EMBL" id="AQK96709.1"/>
    </source>
</evidence>
<dbReference type="AlphaFoldDB" id="A0A1D6FZJ9"/>